<keyword evidence="1" id="KW-1133">Transmembrane helix</keyword>
<dbReference type="EMBL" id="AP018664">
    <property type="protein sequence ID" value="BBD98349.1"/>
    <property type="molecule type" value="Genomic_DNA"/>
</dbReference>
<keyword evidence="1" id="KW-0472">Membrane</keyword>
<feature type="transmembrane region" description="Helical" evidence="1">
    <location>
        <begin position="57"/>
        <end position="79"/>
    </location>
</feature>
<dbReference type="Proteomes" id="UP000279959">
    <property type="component" value="Chromosome"/>
</dbReference>
<dbReference type="InterPro" id="IPR002656">
    <property type="entry name" value="Acyl_transf_3_dom"/>
</dbReference>
<dbReference type="KEGG" id="sami:SAMIE_1018500"/>
<keyword evidence="4" id="KW-1185">Reference proteome</keyword>
<feature type="transmembrane region" description="Helical" evidence="1">
    <location>
        <begin position="322"/>
        <end position="341"/>
    </location>
</feature>
<dbReference type="GO" id="GO:0016747">
    <property type="term" value="F:acyltransferase activity, transferring groups other than amino-acyl groups"/>
    <property type="evidence" value="ECO:0007669"/>
    <property type="project" value="InterPro"/>
</dbReference>
<dbReference type="AlphaFoldDB" id="A0A494WDB1"/>
<keyword evidence="3" id="KW-0808">Transferase</keyword>
<feature type="transmembrane region" description="Helical" evidence="1">
    <location>
        <begin position="20"/>
        <end position="37"/>
    </location>
</feature>
<dbReference type="Pfam" id="PF01757">
    <property type="entry name" value="Acyl_transf_3"/>
    <property type="match status" value="1"/>
</dbReference>
<accession>A0A494WDB1</accession>
<evidence type="ECO:0000256" key="1">
    <source>
        <dbReference type="SAM" id="Phobius"/>
    </source>
</evidence>
<evidence type="ECO:0000259" key="2">
    <source>
        <dbReference type="Pfam" id="PF01757"/>
    </source>
</evidence>
<keyword evidence="3" id="KW-0012">Acyltransferase</keyword>
<name>A0A494WDB1_9SPHN</name>
<keyword evidence="1" id="KW-0812">Transmembrane</keyword>
<feature type="transmembrane region" description="Helical" evidence="1">
    <location>
        <begin position="99"/>
        <end position="123"/>
    </location>
</feature>
<sequence>MEYLPASFSSDIARRSDAIAIARVICILGVVYVHAWTGQGGVALAEMHGSAQDNLRWFLMEVFGRSAVPLLGLISGWLVAGSRTTRDWRAHIGRKARTILLPMILWNIIAILAVSGAALVAGLQAPTPQSIGWLAQEVLIVSRNPDINVQMPFLRDLFLCMVAAPVLIRLPTWALAMVVAVAGLCHIAGWGAPVLMRASILFFFTTGIIARRHGWAEKVAAMPLLPALLPFLLLMGAQLYRAIVIGDAGLRSSQAALDLAVRVSAALAFWRIAWALAASPARATLLRIEPYAFFLFCAHLILIWVGGPLIGKLSGRMGEPLYPLYLIAQPFLVLAVIVPVASGLQRIAPAAAGVLSGGRLAARRQAASRTVMA</sequence>
<reference evidence="3 4" key="1">
    <citation type="submission" date="2018-05" db="EMBL/GenBank/DDBJ databases">
        <title>Complete Genome Sequence of the Nonylphenol-Degrading Bacterium Sphingobium amiense DSM 16289T.</title>
        <authorList>
            <person name="Ootsuka M."/>
            <person name="Nishizawa T."/>
            <person name="Ohta H."/>
        </authorList>
    </citation>
    <scope>NUCLEOTIDE SEQUENCE [LARGE SCALE GENOMIC DNA]</scope>
    <source>
        <strain evidence="3 4">DSM 16289</strain>
    </source>
</reference>
<organism evidence="3 4">
    <name type="scientific">Sphingobium amiense</name>
    <dbReference type="NCBI Taxonomy" id="135719"/>
    <lineage>
        <taxon>Bacteria</taxon>
        <taxon>Pseudomonadati</taxon>
        <taxon>Pseudomonadota</taxon>
        <taxon>Alphaproteobacteria</taxon>
        <taxon>Sphingomonadales</taxon>
        <taxon>Sphingomonadaceae</taxon>
        <taxon>Sphingobium</taxon>
    </lineage>
</organism>
<proteinExistence type="predicted"/>
<feature type="transmembrane region" description="Helical" evidence="1">
    <location>
        <begin position="219"/>
        <end position="239"/>
    </location>
</feature>
<protein>
    <submittedName>
        <fullName evidence="3">Acyltransferase</fullName>
    </submittedName>
</protein>
<gene>
    <name evidence="3" type="ORF">SAMIE_1018500</name>
</gene>
<feature type="transmembrane region" description="Helical" evidence="1">
    <location>
        <begin position="291"/>
        <end position="310"/>
    </location>
</feature>
<evidence type="ECO:0000313" key="4">
    <source>
        <dbReference type="Proteomes" id="UP000279959"/>
    </source>
</evidence>
<feature type="domain" description="Acyltransferase 3" evidence="2">
    <location>
        <begin position="19"/>
        <end position="328"/>
    </location>
</feature>
<evidence type="ECO:0000313" key="3">
    <source>
        <dbReference type="EMBL" id="BBD98349.1"/>
    </source>
</evidence>
<feature type="transmembrane region" description="Helical" evidence="1">
    <location>
        <begin position="173"/>
        <end position="198"/>
    </location>
</feature>